<dbReference type="GO" id="GO:0016491">
    <property type="term" value="F:oxidoreductase activity"/>
    <property type="evidence" value="ECO:0007669"/>
    <property type="project" value="UniProtKB-KW"/>
</dbReference>
<evidence type="ECO:0000259" key="3">
    <source>
        <dbReference type="SMART" id="SM01008"/>
    </source>
</evidence>
<dbReference type="Pfam" id="PF01315">
    <property type="entry name" value="Ald_Xan_dh_C"/>
    <property type="match status" value="1"/>
</dbReference>
<dbReference type="PANTHER" id="PTHR11908">
    <property type="entry name" value="XANTHINE DEHYDROGENASE"/>
    <property type="match status" value="1"/>
</dbReference>
<sequence>MTEMTPPVKFGLGASVKRIEDKTLITGRGLYVPDINPPGTLHAVVLRSTMAHARFTLSGVEDARAAEGVHLVLTAEDIDNLGNLPCKALLKQVDGSLPQVPPRPVLNLSTVRHVGDPIAFIVAETVEQAKSAAETIEVDYVPLDLVVGAVEALRDEALVWPEHGTNLAFEFALGDQEKTDAAFAKAAKVVRLEVVNQRLVTNYMETRGAIGEYDAATERFTLTAGTQGGHGMRDIIAKNILDIDPKRLRVVTPEVGGGFGTKSFVFHEYPLVLEAARRLGRPVKWVGERTEHFISDAQGRDNITVAELALDDEAHILGYRVDLIADMGAYLNQYAPFIPWVGVTMSTGLYAIDALAVRVRGVYTNTVPVDAYRGAGRPEAAYLIERLMDVAAHDLGLTPAEFRRRNFVASLPYTTATGRFYDTGDFAGHMDAGLAAADAAGFEARLAASKANGKLRGLGFASYIEACAFPGSEEANVVLETDGTLTLYIGTQTNGQGHATSYGQVIAGHLGVDVEKVKTVQGDTDRVAKGGGTGGSRSIPLGLASVDIASKVLVEKVKQIAADKLEASPADLELVEGNVRVVGTDKQISLAEIAKAAPDENARKGYGDFKQDECTYPNGTHVCEVEIDPDTGKVDVVGYTIMDDFGVTVNPILLAGQVHGGIAQGIGQALIENTVYDETGQLLTASFMDYGVPRADDLPSFAFNTRNIPSTTNLLGIKGAGEAGTIGATPAVANAVNDALWRAAGIRHVDMPLTPLRVWEALQETASS</sequence>
<reference evidence="4" key="1">
    <citation type="submission" date="2024-06" db="EMBL/GenBank/DDBJ databases">
        <title>Methylostella associata gen. nov., sp. nov., a novel Ancalomicrobiaceae-affiliated facultatively methylotrophic bacteria that feed on methanotrophs of the genus Methylococcus.</title>
        <authorList>
            <person name="Saltykova V."/>
            <person name="Danilova O.V."/>
            <person name="Oshkin I.Y."/>
            <person name="Belova S.E."/>
            <person name="Pimenov N.V."/>
            <person name="Dedysh S.N."/>
        </authorList>
    </citation>
    <scope>NUCLEOTIDE SEQUENCE</scope>
    <source>
        <strain evidence="4">S20</strain>
    </source>
</reference>
<dbReference type="Gene3D" id="3.30.365.10">
    <property type="entry name" value="Aldehyde oxidase/xanthine dehydrogenase, molybdopterin binding domain"/>
    <property type="match status" value="4"/>
</dbReference>
<dbReference type="PANTHER" id="PTHR11908:SF132">
    <property type="entry name" value="ALDEHYDE OXIDASE 1-RELATED"/>
    <property type="match status" value="1"/>
</dbReference>
<dbReference type="Pfam" id="PF20256">
    <property type="entry name" value="MoCoBD_2"/>
    <property type="match status" value="1"/>
</dbReference>
<dbReference type="InterPro" id="IPR008274">
    <property type="entry name" value="AldOxase/xan_DH_MoCoBD1"/>
</dbReference>
<dbReference type="Gene3D" id="3.90.1170.50">
    <property type="entry name" value="Aldehyde oxidase/xanthine dehydrogenase, a/b hammerhead"/>
    <property type="match status" value="1"/>
</dbReference>
<dbReference type="AlphaFoldDB" id="A0AAU7XBA8"/>
<evidence type="ECO:0000313" key="4">
    <source>
        <dbReference type="EMBL" id="XBY45332.1"/>
    </source>
</evidence>
<dbReference type="Pfam" id="PF02738">
    <property type="entry name" value="MoCoBD_1"/>
    <property type="match status" value="1"/>
</dbReference>
<dbReference type="InterPro" id="IPR036856">
    <property type="entry name" value="Ald_Oxase/Xan_DH_a/b_sf"/>
</dbReference>
<organism evidence="4">
    <name type="scientific">Methyloraptor flagellatus</name>
    <dbReference type="NCBI Taxonomy" id="3162530"/>
    <lineage>
        <taxon>Bacteria</taxon>
        <taxon>Pseudomonadati</taxon>
        <taxon>Pseudomonadota</taxon>
        <taxon>Alphaproteobacteria</taxon>
        <taxon>Hyphomicrobiales</taxon>
        <taxon>Ancalomicrobiaceae</taxon>
        <taxon>Methyloraptor</taxon>
    </lineage>
</organism>
<feature type="domain" description="Aldehyde oxidase/xanthine dehydrogenase a/b hammerhead" evidence="3">
    <location>
        <begin position="26"/>
        <end position="144"/>
    </location>
</feature>
<keyword evidence="1" id="KW-0500">Molybdenum</keyword>
<gene>
    <name evidence="4" type="ORF">ABS361_03345</name>
</gene>
<dbReference type="InterPro" id="IPR037165">
    <property type="entry name" value="AldOxase/xan_DH_Mopterin-bd_sf"/>
</dbReference>
<dbReference type="InterPro" id="IPR000674">
    <property type="entry name" value="Ald_Oxase/Xan_DH_a/b"/>
</dbReference>
<dbReference type="SMART" id="SM01008">
    <property type="entry name" value="Ald_Xan_dh_C"/>
    <property type="match status" value="1"/>
</dbReference>
<dbReference type="SUPFAM" id="SSF56003">
    <property type="entry name" value="Molybdenum cofactor-binding domain"/>
    <property type="match status" value="1"/>
</dbReference>
<evidence type="ECO:0000256" key="1">
    <source>
        <dbReference type="ARBA" id="ARBA00022505"/>
    </source>
</evidence>
<protein>
    <submittedName>
        <fullName evidence="4">Xanthine dehydrogenase family protein molybdopterin-binding subunit</fullName>
    </submittedName>
</protein>
<dbReference type="InterPro" id="IPR016208">
    <property type="entry name" value="Ald_Oxase/xanthine_DH-like"/>
</dbReference>
<name>A0AAU7XBA8_9HYPH</name>
<dbReference type="SUPFAM" id="SSF54665">
    <property type="entry name" value="CO dehydrogenase molybdoprotein N-domain-like"/>
    <property type="match status" value="1"/>
</dbReference>
<dbReference type="GO" id="GO:0005506">
    <property type="term" value="F:iron ion binding"/>
    <property type="evidence" value="ECO:0007669"/>
    <property type="project" value="InterPro"/>
</dbReference>
<dbReference type="RefSeq" id="WP_407050425.1">
    <property type="nucleotide sequence ID" value="NZ_CP158568.1"/>
</dbReference>
<dbReference type="KEGG" id="mflg:ABS361_03345"/>
<proteinExistence type="predicted"/>
<dbReference type="InterPro" id="IPR046867">
    <property type="entry name" value="AldOxase/xan_DH_MoCoBD2"/>
</dbReference>
<accession>A0AAU7XBA8</accession>
<evidence type="ECO:0000256" key="2">
    <source>
        <dbReference type="ARBA" id="ARBA00023002"/>
    </source>
</evidence>
<dbReference type="EMBL" id="CP158568">
    <property type="protein sequence ID" value="XBY45332.1"/>
    <property type="molecule type" value="Genomic_DNA"/>
</dbReference>
<keyword evidence="2" id="KW-0560">Oxidoreductase</keyword>